<keyword evidence="10" id="KW-1185">Reference proteome</keyword>
<dbReference type="AlphaFoldDB" id="A0A556QP58"/>
<keyword evidence="4" id="KW-1003">Cell membrane</keyword>
<comment type="subcellular location">
    <subcellularLocation>
        <location evidence="1">Cell membrane</location>
        <topology evidence="1">Multi-pass membrane protein</topology>
    </subcellularLocation>
</comment>
<dbReference type="OrthoDB" id="9799958at2"/>
<proteinExistence type="inferred from homology"/>
<evidence type="ECO:0000313" key="10">
    <source>
        <dbReference type="Proteomes" id="UP000315648"/>
    </source>
</evidence>
<dbReference type="PANTHER" id="PTHR34702:SF1">
    <property type="entry name" value="NA(+)_H(+) ANTIPORTER SUBUNIT F"/>
    <property type="match status" value="1"/>
</dbReference>
<keyword evidence="7 8" id="KW-0472">Membrane</keyword>
<dbReference type="Pfam" id="PF04066">
    <property type="entry name" value="MrpF_PhaF"/>
    <property type="match status" value="1"/>
</dbReference>
<evidence type="ECO:0000256" key="3">
    <source>
        <dbReference type="ARBA" id="ARBA00022448"/>
    </source>
</evidence>
<dbReference type="EMBL" id="VMBG01000001">
    <property type="protein sequence ID" value="TSJ78382.1"/>
    <property type="molecule type" value="Genomic_DNA"/>
</dbReference>
<dbReference type="Proteomes" id="UP000315648">
    <property type="component" value="Unassembled WGS sequence"/>
</dbReference>
<evidence type="ECO:0008006" key="11">
    <source>
        <dbReference type="Google" id="ProtNLM"/>
    </source>
</evidence>
<evidence type="ECO:0000313" key="9">
    <source>
        <dbReference type="EMBL" id="TSJ78382.1"/>
    </source>
</evidence>
<evidence type="ECO:0000256" key="7">
    <source>
        <dbReference type="ARBA" id="ARBA00023136"/>
    </source>
</evidence>
<evidence type="ECO:0000256" key="8">
    <source>
        <dbReference type="SAM" id="Phobius"/>
    </source>
</evidence>
<gene>
    <name evidence="9" type="ORF">FPL22_03510</name>
</gene>
<keyword evidence="5 8" id="KW-0812">Transmembrane</keyword>
<keyword evidence="3" id="KW-0813">Transport</keyword>
<feature type="transmembrane region" description="Helical" evidence="8">
    <location>
        <begin position="66"/>
        <end position="84"/>
    </location>
</feature>
<dbReference type="InterPro" id="IPR007208">
    <property type="entry name" value="MrpF/PhaF-like"/>
</dbReference>
<protein>
    <recommendedName>
        <fullName evidence="11">Cation:proton antiporter</fullName>
    </recommendedName>
</protein>
<name>A0A556QP58_9BACT</name>
<accession>A0A556QP58</accession>
<sequence>MNLFLEIAYYLGWAVLLTVTLCGFWRVIAGPTTLDRMVGFDAVTIAVTALVAIFSIHAGTSEYMELIIVMTALGFFTTVAYCYYLSQPKQRSGEDFNQEDGK</sequence>
<evidence type="ECO:0000256" key="4">
    <source>
        <dbReference type="ARBA" id="ARBA00022475"/>
    </source>
</evidence>
<evidence type="ECO:0000256" key="2">
    <source>
        <dbReference type="ARBA" id="ARBA00009212"/>
    </source>
</evidence>
<feature type="transmembrane region" description="Helical" evidence="8">
    <location>
        <begin position="7"/>
        <end position="28"/>
    </location>
</feature>
<evidence type="ECO:0000256" key="5">
    <source>
        <dbReference type="ARBA" id="ARBA00022692"/>
    </source>
</evidence>
<comment type="similarity">
    <text evidence="2">Belongs to the CPA3 antiporters (TC 2.A.63) subunit F family.</text>
</comment>
<dbReference type="GO" id="GO:0005886">
    <property type="term" value="C:plasma membrane"/>
    <property type="evidence" value="ECO:0007669"/>
    <property type="project" value="UniProtKB-SubCell"/>
</dbReference>
<organism evidence="9 10">
    <name type="scientific">Rariglobus hedericola</name>
    <dbReference type="NCBI Taxonomy" id="2597822"/>
    <lineage>
        <taxon>Bacteria</taxon>
        <taxon>Pseudomonadati</taxon>
        <taxon>Verrucomicrobiota</taxon>
        <taxon>Opitutia</taxon>
        <taxon>Opitutales</taxon>
        <taxon>Opitutaceae</taxon>
        <taxon>Rariglobus</taxon>
    </lineage>
</organism>
<evidence type="ECO:0000256" key="6">
    <source>
        <dbReference type="ARBA" id="ARBA00022989"/>
    </source>
</evidence>
<dbReference type="GO" id="GO:0015385">
    <property type="term" value="F:sodium:proton antiporter activity"/>
    <property type="evidence" value="ECO:0007669"/>
    <property type="project" value="TreeGrafter"/>
</dbReference>
<keyword evidence="6 8" id="KW-1133">Transmembrane helix</keyword>
<reference evidence="9 10" key="1">
    <citation type="submission" date="2019-07" db="EMBL/GenBank/DDBJ databases">
        <title>Description of 53C-WASEF.</title>
        <authorList>
            <person name="Pitt A."/>
            <person name="Hahn M.W."/>
        </authorList>
    </citation>
    <scope>NUCLEOTIDE SEQUENCE [LARGE SCALE GENOMIC DNA]</scope>
    <source>
        <strain evidence="9 10">53C-WASEF</strain>
    </source>
</reference>
<comment type="caution">
    <text evidence="9">The sequence shown here is derived from an EMBL/GenBank/DDBJ whole genome shotgun (WGS) entry which is preliminary data.</text>
</comment>
<dbReference type="RefSeq" id="WP_144228723.1">
    <property type="nucleotide sequence ID" value="NZ_CBCRVV010000003.1"/>
</dbReference>
<evidence type="ECO:0000256" key="1">
    <source>
        <dbReference type="ARBA" id="ARBA00004651"/>
    </source>
</evidence>
<dbReference type="PANTHER" id="PTHR34702">
    <property type="entry name" value="NA(+)/H(+) ANTIPORTER SUBUNIT F1"/>
    <property type="match status" value="1"/>
</dbReference>
<feature type="transmembrane region" description="Helical" evidence="8">
    <location>
        <begin position="40"/>
        <end position="60"/>
    </location>
</feature>